<comment type="subcellular location">
    <subcellularLocation>
        <location evidence="1">Membrane</location>
        <topology evidence="1">Multi-pass membrane protein</topology>
    </subcellularLocation>
</comment>
<comment type="similarity">
    <text evidence="2">Belongs to the nucleotide-sugar transporter family. SLC35A subfamily.</text>
</comment>
<dbReference type="WBParaSite" id="TASK_0000588101-mRNA-1">
    <property type="protein sequence ID" value="TASK_0000588101-mRNA-1"/>
    <property type="gene ID" value="TASK_0000588101"/>
</dbReference>
<dbReference type="PANTHER" id="PTHR10231">
    <property type="entry name" value="NUCLEOTIDE-SUGAR TRANSMEMBRANE TRANSPORTER"/>
    <property type="match status" value="1"/>
</dbReference>
<proteinExistence type="inferred from homology"/>
<evidence type="ECO:0000256" key="8">
    <source>
        <dbReference type="SAM" id="SignalP"/>
    </source>
</evidence>
<feature type="transmembrane region" description="Helical" evidence="7">
    <location>
        <begin position="290"/>
        <end position="309"/>
    </location>
</feature>
<feature type="transmembrane region" description="Helical" evidence="7">
    <location>
        <begin position="267"/>
        <end position="284"/>
    </location>
</feature>
<keyword evidence="10" id="KW-1185">Reference proteome</keyword>
<dbReference type="STRING" id="60517.A0A0R3W6N9"/>
<feature type="transmembrane region" description="Helical" evidence="7">
    <location>
        <begin position="136"/>
        <end position="153"/>
    </location>
</feature>
<keyword evidence="8" id="KW-0732">Signal</keyword>
<dbReference type="GO" id="GO:0015165">
    <property type="term" value="F:pyrimidine nucleotide-sugar transmembrane transporter activity"/>
    <property type="evidence" value="ECO:0007669"/>
    <property type="project" value="InterPro"/>
</dbReference>
<evidence type="ECO:0000313" key="9">
    <source>
        <dbReference type="EMBL" id="VDK35789.1"/>
    </source>
</evidence>
<dbReference type="Proteomes" id="UP000282613">
    <property type="component" value="Unassembled WGS sequence"/>
</dbReference>
<evidence type="ECO:0000313" key="11">
    <source>
        <dbReference type="WBParaSite" id="TASK_0000588101-mRNA-1"/>
    </source>
</evidence>
<dbReference type="SUPFAM" id="SSF103481">
    <property type="entry name" value="Multidrug resistance efflux transporter EmrE"/>
    <property type="match status" value="1"/>
</dbReference>
<protein>
    <submittedName>
        <fullName evidence="11">UDP-galactose transporter</fullName>
    </submittedName>
</protein>
<keyword evidence="3" id="KW-0813">Transport</keyword>
<keyword evidence="6 7" id="KW-0472">Membrane</keyword>
<name>A0A0R3W6N9_TAEAS</name>
<evidence type="ECO:0000256" key="6">
    <source>
        <dbReference type="ARBA" id="ARBA00023136"/>
    </source>
</evidence>
<evidence type="ECO:0000256" key="4">
    <source>
        <dbReference type="ARBA" id="ARBA00022692"/>
    </source>
</evidence>
<evidence type="ECO:0000256" key="7">
    <source>
        <dbReference type="SAM" id="Phobius"/>
    </source>
</evidence>
<feature type="transmembrane region" description="Helical" evidence="7">
    <location>
        <begin position="106"/>
        <end position="127"/>
    </location>
</feature>
<accession>A0A0R3W6N9</accession>
<dbReference type="OrthoDB" id="408493at2759"/>
<feature type="transmembrane region" description="Helical" evidence="7">
    <location>
        <begin position="80"/>
        <end position="100"/>
    </location>
</feature>
<dbReference type="AlphaFoldDB" id="A0A0R3W6N9"/>
<dbReference type="PIRSF" id="PIRSF005799">
    <property type="entry name" value="UDP-gal_transpt"/>
    <property type="match status" value="1"/>
</dbReference>
<dbReference type="EMBL" id="UYRS01018449">
    <property type="protein sequence ID" value="VDK35789.1"/>
    <property type="molecule type" value="Genomic_DNA"/>
</dbReference>
<organism evidence="11">
    <name type="scientific">Taenia asiatica</name>
    <name type="common">Asian tapeworm</name>
    <dbReference type="NCBI Taxonomy" id="60517"/>
    <lineage>
        <taxon>Eukaryota</taxon>
        <taxon>Metazoa</taxon>
        <taxon>Spiralia</taxon>
        <taxon>Lophotrochozoa</taxon>
        <taxon>Platyhelminthes</taxon>
        <taxon>Cestoda</taxon>
        <taxon>Eucestoda</taxon>
        <taxon>Cyclophyllidea</taxon>
        <taxon>Taeniidae</taxon>
        <taxon>Taenia</taxon>
    </lineage>
</organism>
<feature type="transmembrane region" description="Helical" evidence="7">
    <location>
        <begin position="168"/>
        <end position="192"/>
    </location>
</feature>
<dbReference type="GO" id="GO:0000139">
    <property type="term" value="C:Golgi membrane"/>
    <property type="evidence" value="ECO:0007669"/>
    <property type="project" value="InterPro"/>
</dbReference>
<dbReference type="InterPro" id="IPR007271">
    <property type="entry name" value="Nuc_sug_transpt"/>
</dbReference>
<feature type="signal peptide" evidence="8">
    <location>
        <begin position="1"/>
        <end position="25"/>
    </location>
</feature>
<keyword evidence="5 7" id="KW-1133">Transmembrane helix</keyword>
<sequence length="344" mass="37472">MKYGSLAFLTLQNVVLVLLSRYVRARPGDMFISSTAVTMSEVVKLVVCVVLVWLVEEGGSMRAFASNLHVNLLFDWRDNLLICVPGIMYAIQNNLIYLAVSHLNASVFQVTYQLKVFTTVLFFRILLHRVLTPKHWIALSLLFVGVVTAQVDPGNSAKTSEGLEQKPFFGLICVITACVLSGFSGVFFELVLKSTQKTIVMRNIQLSICGIFASLAQAYFQEWEVILNHGFLFGYDGYVWAVILVQSLGGLLVAAVVRYADNILKTFATSVAIVLTLVASVLFFGTPLTVHLVVGNVLVITATVLYGFLPPPASVKPIGEEERHGGVTGGALTVVVPDGNSKPV</sequence>
<evidence type="ECO:0000313" key="10">
    <source>
        <dbReference type="Proteomes" id="UP000282613"/>
    </source>
</evidence>
<feature type="transmembrane region" description="Helical" evidence="7">
    <location>
        <begin position="240"/>
        <end position="260"/>
    </location>
</feature>
<evidence type="ECO:0000256" key="3">
    <source>
        <dbReference type="ARBA" id="ARBA00022597"/>
    </source>
</evidence>
<evidence type="ECO:0000256" key="5">
    <source>
        <dbReference type="ARBA" id="ARBA00022989"/>
    </source>
</evidence>
<dbReference type="Pfam" id="PF04142">
    <property type="entry name" value="Nuc_sug_transp"/>
    <property type="match status" value="1"/>
</dbReference>
<gene>
    <name evidence="9" type="ORF">TASK_LOCUS5882</name>
</gene>
<evidence type="ECO:0000256" key="2">
    <source>
        <dbReference type="ARBA" id="ARBA00009976"/>
    </source>
</evidence>
<dbReference type="InterPro" id="IPR037185">
    <property type="entry name" value="EmrE-like"/>
</dbReference>
<feature type="transmembrane region" description="Helical" evidence="7">
    <location>
        <begin position="35"/>
        <end position="55"/>
    </location>
</feature>
<feature type="transmembrane region" description="Helical" evidence="7">
    <location>
        <begin position="204"/>
        <end position="220"/>
    </location>
</feature>
<keyword evidence="4 7" id="KW-0812">Transmembrane</keyword>
<reference evidence="11" key="1">
    <citation type="submission" date="2017-02" db="UniProtKB">
        <authorList>
            <consortium name="WormBaseParasite"/>
        </authorList>
    </citation>
    <scope>IDENTIFICATION</scope>
</reference>
<reference evidence="9 10" key="2">
    <citation type="submission" date="2018-11" db="EMBL/GenBank/DDBJ databases">
        <authorList>
            <consortium name="Pathogen Informatics"/>
        </authorList>
    </citation>
    <scope>NUCLEOTIDE SEQUENCE [LARGE SCALE GENOMIC DNA]</scope>
</reference>
<evidence type="ECO:0000256" key="1">
    <source>
        <dbReference type="ARBA" id="ARBA00004141"/>
    </source>
</evidence>
<dbReference type="NCBIfam" id="TIGR00803">
    <property type="entry name" value="nst"/>
    <property type="match status" value="1"/>
</dbReference>
<feature type="chain" id="PRO_5043132599" evidence="8">
    <location>
        <begin position="26"/>
        <end position="344"/>
    </location>
</feature>
<keyword evidence="3" id="KW-0762">Sugar transport</keyword>